<organism evidence="2 3">
    <name type="scientific">Geodermatophilus obscurus</name>
    <dbReference type="NCBI Taxonomy" id="1861"/>
    <lineage>
        <taxon>Bacteria</taxon>
        <taxon>Bacillati</taxon>
        <taxon>Actinomycetota</taxon>
        <taxon>Actinomycetes</taxon>
        <taxon>Geodermatophilales</taxon>
        <taxon>Geodermatophilaceae</taxon>
        <taxon>Geodermatophilus</taxon>
    </lineage>
</organism>
<feature type="compositionally biased region" description="Basic and acidic residues" evidence="1">
    <location>
        <begin position="102"/>
        <end position="112"/>
    </location>
</feature>
<protein>
    <recommendedName>
        <fullName evidence="4">Transposase DDE domain-containing protein</fullName>
    </recommendedName>
</protein>
<sequence>MTPTAAGCAPGGITPRITRRGVAHGSDLGEQRRVVERGFAWLHSSKRLRTRYEHRADVHVGPRRSACVLISYRRLPPSCHDRSQQAGSPGDRSQPKVGSAGHRRDPVDGLPERRRRKGYVDAGTSPPVWAKSLLTTFQLLSMRMSWK</sequence>
<reference evidence="2 3" key="1">
    <citation type="submission" date="2016-12" db="EMBL/GenBank/DDBJ databases">
        <authorList>
            <person name="Song W.-J."/>
            <person name="Kurnit D.M."/>
        </authorList>
    </citation>
    <scope>NUCLEOTIDE SEQUENCE [LARGE SCALE GENOMIC DNA]</scope>
    <source>
        <strain evidence="2 3">DSM 43162</strain>
    </source>
</reference>
<dbReference type="AlphaFoldDB" id="A0A1M7TG88"/>
<accession>A0A1M7TG88</accession>
<feature type="region of interest" description="Disordered" evidence="1">
    <location>
        <begin position="78"/>
        <end position="122"/>
    </location>
</feature>
<evidence type="ECO:0000313" key="2">
    <source>
        <dbReference type="EMBL" id="SHN69691.1"/>
    </source>
</evidence>
<evidence type="ECO:0000256" key="1">
    <source>
        <dbReference type="SAM" id="MobiDB-lite"/>
    </source>
</evidence>
<feature type="region of interest" description="Disordered" evidence="1">
    <location>
        <begin position="1"/>
        <end position="25"/>
    </location>
</feature>
<proteinExistence type="predicted"/>
<name>A0A1M7TG88_9ACTN</name>
<evidence type="ECO:0000313" key="3">
    <source>
        <dbReference type="Proteomes" id="UP000184428"/>
    </source>
</evidence>
<gene>
    <name evidence="2" type="ORF">SAMN05660350_01694</name>
</gene>
<evidence type="ECO:0008006" key="4">
    <source>
        <dbReference type="Google" id="ProtNLM"/>
    </source>
</evidence>
<dbReference type="Proteomes" id="UP000184428">
    <property type="component" value="Unassembled WGS sequence"/>
</dbReference>
<dbReference type="EMBL" id="FRDM01000006">
    <property type="protein sequence ID" value="SHN69691.1"/>
    <property type="molecule type" value="Genomic_DNA"/>
</dbReference>